<feature type="domain" description="Nudix hydrolase" evidence="18">
    <location>
        <begin position="1"/>
        <end position="118"/>
    </location>
</feature>
<keyword evidence="20" id="KW-1185">Reference proteome</keyword>
<dbReference type="GO" id="GO:0044715">
    <property type="term" value="F:8-oxo-dGDP phosphatase activity"/>
    <property type="evidence" value="ECO:0007669"/>
    <property type="project" value="TreeGrafter"/>
</dbReference>
<protein>
    <recommendedName>
        <fullName evidence="13">8-oxo-dGTP diphosphatase</fullName>
        <ecNumber evidence="12">3.6.1.55</ecNumber>
    </recommendedName>
    <alternativeName>
        <fullName evidence="16">7,8-dihydro-8-oxoguanine-triphosphatase</fullName>
    </alternativeName>
    <alternativeName>
        <fullName evidence="15">Mutator protein MutT</fullName>
    </alternativeName>
    <alternativeName>
        <fullName evidence="14">dGTP pyrophosphohydrolase</fullName>
    </alternativeName>
</protein>
<keyword evidence="4" id="KW-0235">DNA replication</keyword>
<dbReference type="PANTHER" id="PTHR47707">
    <property type="entry name" value="8-OXO-DGTP DIPHOSPHATASE"/>
    <property type="match status" value="1"/>
</dbReference>
<keyword evidence="3" id="KW-0515">Mutator protein</keyword>
<comment type="catalytic activity">
    <reaction evidence="10">
        <text>8-oxo-dGTP + H2O = 8-oxo-dGMP + diphosphate + H(+)</text>
        <dbReference type="Rhea" id="RHEA:31575"/>
        <dbReference type="ChEBI" id="CHEBI:15377"/>
        <dbReference type="ChEBI" id="CHEBI:15378"/>
        <dbReference type="ChEBI" id="CHEBI:33019"/>
        <dbReference type="ChEBI" id="CHEBI:63224"/>
        <dbReference type="ChEBI" id="CHEBI:77896"/>
        <dbReference type="EC" id="3.6.1.55"/>
    </reaction>
</comment>
<evidence type="ECO:0000256" key="5">
    <source>
        <dbReference type="ARBA" id="ARBA00022723"/>
    </source>
</evidence>
<dbReference type="InterPro" id="IPR047127">
    <property type="entry name" value="MutT-like"/>
</dbReference>
<evidence type="ECO:0000256" key="13">
    <source>
        <dbReference type="ARBA" id="ARBA00040794"/>
    </source>
</evidence>
<dbReference type="PANTHER" id="PTHR47707:SF1">
    <property type="entry name" value="NUDIX HYDROLASE FAMILY PROTEIN"/>
    <property type="match status" value="1"/>
</dbReference>
<dbReference type="InterPro" id="IPR000086">
    <property type="entry name" value="NUDIX_hydrolase_dom"/>
</dbReference>
<dbReference type="AlphaFoldDB" id="A0A7L9RSK9"/>
<dbReference type="CDD" id="cd03425">
    <property type="entry name" value="NUDIX_MutT_NudA_like"/>
    <property type="match status" value="1"/>
</dbReference>
<evidence type="ECO:0000256" key="4">
    <source>
        <dbReference type="ARBA" id="ARBA00022705"/>
    </source>
</evidence>
<evidence type="ECO:0000313" key="19">
    <source>
        <dbReference type="EMBL" id="QOL19600.1"/>
    </source>
</evidence>
<keyword evidence="9" id="KW-0234">DNA repair</keyword>
<dbReference type="Pfam" id="PF00293">
    <property type="entry name" value="NUDIX"/>
    <property type="match status" value="1"/>
</dbReference>
<dbReference type="InterPro" id="IPR020476">
    <property type="entry name" value="Nudix_hydrolase"/>
</dbReference>
<evidence type="ECO:0000256" key="9">
    <source>
        <dbReference type="ARBA" id="ARBA00023204"/>
    </source>
</evidence>
<dbReference type="SUPFAM" id="SSF55811">
    <property type="entry name" value="Nudix"/>
    <property type="match status" value="1"/>
</dbReference>
<proteinExistence type="inferred from homology"/>
<sequence length="120" mass="13829">MNDHNQVLYAQRPKGKSMEGLWEFPGGKLEPGETAEKAIQRELMEELNLHVELTDLIPLTFASQEYDDFIMIMPLFICRQWSGTLHPNEGQAYAWVNLDDLKSHPPPQTPQLLKVIRRSV</sequence>
<dbReference type="GO" id="GO:0046872">
    <property type="term" value="F:metal ion binding"/>
    <property type="evidence" value="ECO:0007669"/>
    <property type="project" value="UniProtKB-KW"/>
</dbReference>
<evidence type="ECO:0000256" key="15">
    <source>
        <dbReference type="ARBA" id="ARBA00041979"/>
    </source>
</evidence>
<keyword evidence="5" id="KW-0479">Metal-binding</keyword>
<evidence type="ECO:0000256" key="3">
    <source>
        <dbReference type="ARBA" id="ARBA00022457"/>
    </source>
</evidence>
<accession>A0A7L9RSK9</accession>
<evidence type="ECO:0000259" key="18">
    <source>
        <dbReference type="PROSITE" id="PS51462"/>
    </source>
</evidence>
<evidence type="ECO:0000256" key="7">
    <source>
        <dbReference type="ARBA" id="ARBA00022801"/>
    </source>
</evidence>
<dbReference type="GO" id="GO:0008413">
    <property type="term" value="F:8-oxo-7,8-dihydroguanosine triphosphate pyrophosphatase activity"/>
    <property type="evidence" value="ECO:0007669"/>
    <property type="project" value="TreeGrafter"/>
</dbReference>
<comment type="catalytic activity">
    <reaction evidence="11">
        <text>8-oxo-GTP + H2O = 8-oxo-GMP + diphosphate + H(+)</text>
        <dbReference type="Rhea" id="RHEA:67616"/>
        <dbReference type="ChEBI" id="CHEBI:15377"/>
        <dbReference type="ChEBI" id="CHEBI:15378"/>
        <dbReference type="ChEBI" id="CHEBI:33019"/>
        <dbReference type="ChEBI" id="CHEBI:143553"/>
        <dbReference type="ChEBI" id="CHEBI:145694"/>
    </reaction>
</comment>
<evidence type="ECO:0000256" key="16">
    <source>
        <dbReference type="ARBA" id="ARBA00042798"/>
    </source>
</evidence>
<evidence type="ECO:0000256" key="1">
    <source>
        <dbReference type="ARBA" id="ARBA00001946"/>
    </source>
</evidence>
<dbReference type="PRINTS" id="PR00502">
    <property type="entry name" value="NUDIXFAMILY"/>
</dbReference>
<evidence type="ECO:0000313" key="20">
    <source>
        <dbReference type="Proteomes" id="UP000594001"/>
    </source>
</evidence>
<organism evidence="19 20">
    <name type="scientific">Candidatus Bodocaedibacter vickermanii</name>
    <dbReference type="NCBI Taxonomy" id="2741701"/>
    <lineage>
        <taxon>Bacteria</taxon>
        <taxon>Pseudomonadati</taxon>
        <taxon>Pseudomonadota</taxon>
        <taxon>Alphaproteobacteria</taxon>
        <taxon>Holosporales</taxon>
        <taxon>Candidatus Paracaedibacteraceae</taxon>
        <taxon>Candidatus Bodocaedibacter</taxon>
    </lineage>
</organism>
<dbReference type="EC" id="3.6.1.55" evidence="12"/>
<dbReference type="InterPro" id="IPR015797">
    <property type="entry name" value="NUDIX_hydrolase-like_dom_sf"/>
</dbReference>
<evidence type="ECO:0000256" key="10">
    <source>
        <dbReference type="ARBA" id="ARBA00035861"/>
    </source>
</evidence>
<evidence type="ECO:0000256" key="14">
    <source>
        <dbReference type="ARBA" id="ARBA00041592"/>
    </source>
</evidence>
<evidence type="ECO:0000256" key="11">
    <source>
        <dbReference type="ARBA" id="ARBA00036904"/>
    </source>
</evidence>
<dbReference type="GO" id="GO:0006281">
    <property type="term" value="P:DNA repair"/>
    <property type="evidence" value="ECO:0007669"/>
    <property type="project" value="UniProtKB-KW"/>
</dbReference>
<dbReference type="PROSITE" id="PS00893">
    <property type="entry name" value="NUDIX_BOX"/>
    <property type="match status" value="1"/>
</dbReference>
<comment type="cofactor">
    <cofactor evidence="1">
        <name>Mg(2+)</name>
        <dbReference type="ChEBI" id="CHEBI:18420"/>
    </cofactor>
</comment>
<dbReference type="Gene3D" id="3.90.79.10">
    <property type="entry name" value="Nucleoside Triphosphate Pyrophosphohydrolase"/>
    <property type="match status" value="1"/>
</dbReference>
<keyword evidence="8" id="KW-0460">Magnesium</keyword>
<keyword evidence="7 17" id="KW-0378">Hydrolase</keyword>
<dbReference type="GO" id="GO:0035539">
    <property type="term" value="F:8-oxo-7,8-dihydrodeoxyguanosine triphosphate pyrophosphatase activity"/>
    <property type="evidence" value="ECO:0007669"/>
    <property type="project" value="UniProtKB-EC"/>
</dbReference>
<comment type="similarity">
    <text evidence="2 17">Belongs to the Nudix hydrolase family.</text>
</comment>
<evidence type="ECO:0000256" key="8">
    <source>
        <dbReference type="ARBA" id="ARBA00022842"/>
    </source>
</evidence>
<name>A0A7L9RSK9_9PROT</name>
<evidence type="ECO:0000256" key="17">
    <source>
        <dbReference type="RuleBase" id="RU003476"/>
    </source>
</evidence>
<evidence type="ECO:0000256" key="12">
    <source>
        <dbReference type="ARBA" id="ARBA00038905"/>
    </source>
</evidence>
<gene>
    <name evidence="19" type="primary">nudG</name>
    <name evidence="19" type="ORF">CPBP_00364</name>
</gene>
<dbReference type="PROSITE" id="PS51462">
    <property type="entry name" value="NUDIX"/>
    <property type="match status" value="1"/>
</dbReference>
<evidence type="ECO:0000256" key="6">
    <source>
        <dbReference type="ARBA" id="ARBA00022763"/>
    </source>
</evidence>
<dbReference type="EMBL" id="CP054719">
    <property type="protein sequence ID" value="QOL19600.1"/>
    <property type="molecule type" value="Genomic_DNA"/>
</dbReference>
<reference evidence="19 20" key="1">
    <citation type="submission" date="2020-06" db="EMBL/GenBank/DDBJ databases">
        <title>The endosymbiont of the kinetoplastid Bodo saltans is a Paracaedibacter-like alpha-proteobacterium possessing a putative toxin-antitoxin system.</title>
        <authorList>
            <person name="Midha S."/>
            <person name="Rigden D.J."/>
            <person name="Siozios S."/>
            <person name="Hurst G.D.D."/>
            <person name="Jackson A.P."/>
        </authorList>
    </citation>
    <scope>NUCLEOTIDE SEQUENCE [LARGE SCALE GENOMIC DNA]</scope>
    <source>
        <strain evidence="19">Lake Konstanz</strain>
    </source>
</reference>
<evidence type="ECO:0000256" key="2">
    <source>
        <dbReference type="ARBA" id="ARBA00005582"/>
    </source>
</evidence>
<keyword evidence="6" id="KW-0227">DNA damage</keyword>
<dbReference type="Proteomes" id="UP000594001">
    <property type="component" value="Chromosome"/>
</dbReference>
<dbReference type="GO" id="GO:0006260">
    <property type="term" value="P:DNA replication"/>
    <property type="evidence" value="ECO:0007669"/>
    <property type="project" value="UniProtKB-KW"/>
</dbReference>
<dbReference type="InterPro" id="IPR020084">
    <property type="entry name" value="NUDIX_hydrolase_CS"/>
</dbReference>
<dbReference type="KEGG" id="pbal:CPBP_00364"/>
<dbReference type="GO" id="GO:0044716">
    <property type="term" value="F:8-oxo-GDP phosphatase activity"/>
    <property type="evidence" value="ECO:0007669"/>
    <property type="project" value="TreeGrafter"/>
</dbReference>